<keyword evidence="2 8" id="KW-0235">DNA replication</keyword>
<evidence type="ECO:0000256" key="6">
    <source>
        <dbReference type="ARBA" id="ARBA00022840"/>
    </source>
</evidence>
<feature type="region of interest" description="Disordered" evidence="9">
    <location>
        <begin position="166"/>
        <end position="186"/>
    </location>
</feature>
<evidence type="ECO:0000256" key="8">
    <source>
        <dbReference type="HAMAP-Rule" id="MF_00983"/>
    </source>
</evidence>
<feature type="binding site" evidence="8">
    <location>
        <position position="437"/>
    </location>
    <ligand>
        <name>Zn(2+)</name>
        <dbReference type="ChEBI" id="CHEBI:29105"/>
        <label>2</label>
    </ligand>
</feature>
<keyword evidence="12" id="KW-1185">Reference proteome</keyword>
<dbReference type="NCBIfam" id="NF011452">
    <property type="entry name" value="PRK14873.1-2"/>
    <property type="match status" value="1"/>
</dbReference>
<feature type="binding site" evidence="8">
    <location>
        <position position="431"/>
    </location>
    <ligand>
        <name>Zn(2+)</name>
        <dbReference type="ChEBI" id="CHEBI:29105"/>
        <label>1</label>
    </ligand>
</feature>
<keyword evidence="1 8" id="KW-0639">Primosome</keyword>
<keyword evidence="5 8" id="KW-0862">Zinc</keyword>
<keyword evidence="7 8" id="KW-0238">DNA-binding</keyword>
<dbReference type="InterPro" id="IPR042115">
    <property type="entry name" value="PriA_3primeBD_sf"/>
</dbReference>
<sequence length="699" mass="73662">MPPARLASRDPGAEERQMSPPKDDDGALFNVPRESSTGSSAPKGRGPRARRPAPELPVARVVVDTPLPHLDQPFDYLVPEAMDAQAVPGCRVRVGFNGRTLDGFLLERIAESSFEGQLAYLRQVVSSEPVLTPEIAGLARLVADRYAGTLSDVLRLAIPPRHGRVEREPAAAAAKPPAPPPAGPWEDYPAGPAFLSALREGGAPRAVWSALPGPQWSDAVAVAVAEAVAAGRGAVVVVPDGRDVAAVDAALDERMGAGRHVALTAELGPAERYRRWLALLRGQRRAVVGTRAAMFAPVAELGLVVLWDDGDDVHADPHAPYPHARTVLSLRAHRAGAAALIGGFTCTTDAARLVESGWARPLAAARDTVRARAPRVLATGDDTEMARDEAARSARLPSLALRVAREAAQEGPVLVQVPRRGYLDALACARCRAPARCGSCNGPLALQSAHAMPYCRWCGHIAGDWRCGACEHGRLRATAVGARRTAEELGRAFPALPVRTSGREEVVTRVPARAALVVATPGAEPVADGGYAAALLLDGGTLLGRADLRAAEEALRRWCNAAALVRPAGDGGRVVVLAEAGLAVTQALIRWDPAGFAERELAERRELGFPPAVTMASVTGEPENVREFVDSLELPEEAELLGPVPVAAEGSGTAERALLRVPMGSARALAASLKAAAVARSARKDERLVQVHLDPMRTI</sequence>
<evidence type="ECO:0000256" key="9">
    <source>
        <dbReference type="SAM" id="MobiDB-lite"/>
    </source>
</evidence>
<dbReference type="InterPro" id="IPR041222">
    <property type="entry name" value="PriA_3primeBD"/>
</dbReference>
<dbReference type="PANTHER" id="PTHR30580:SF0">
    <property type="entry name" value="PRIMOSOMAL PROTEIN N"/>
    <property type="match status" value="1"/>
</dbReference>
<evidence type="ECO:0000259" key="10">
    <source>
        <dbReference type="Pfam" id="PF17764"/>
    </source>
</evidence>
<evidence type="ECO:0000313" key="12">
    <source>
        <dbReference type="Proteomes" id="UP001500908"/>
    </source>
</evidence>
<dbReference type="InterPro" id="IPR005259">
    <property type="entry name" value="PriA"/>
</dbReference>
<evidence type="ECO:0000256" key="3">
    <source>
        <dbReference type="ARBA" id="ARBA00022723"/>
    </source>
</evidence>
<comment type="function">
    <text evidence="8">Initiates the restart of stalled replication forks, which reloads the replicative helicase on sites other than the origin of replication. Recognizes and binds to abandoned replication forks and remodels them to uncover a helicase loading site. Promotes assembly of the primosome at these replication forks.</text>
</comment>
<comment type="caution">
    <text evidence="8">As this protein does not have any detectable helicase domains, it probably does not have helicase activity.</text>
</comment>
<evidence type="ECO:0000313" key="11">
    <source>
        <dbReference type="EMBL" id="GAA3736828.1"/>
    </source>
</evidence>
<evidence type="ECO:0000256" key="1">
    <source>
        <dbReference type="ARBA" id="ARBA00022515"/>
    </source>
</evidence>
<feature type="binding site" evidence="8">
    <location>
        <position position="470"/>
    </location>
    <ligand>
        <name>Zn(2+)</name>
        <dbReference type="ChEBI" id="CHEBI:29105"/>
        <label>1</label>
    </ligand>
</feature>
<keyword evidence="4 8" id="KW-0547">Nucleotide-binding</keyword>
<protein>
    <recommendedName>
        <fullName evidence="8">Probable replication restart protein PriA</fullName>
    </recommendedName>
    <alternativeName>
        <fullName evidence="8">Putative ATP-dependent DNA helicase PriA</fullName>
    </alternativeName>
</protein>
<reference evidence="12" key="1">
    <citation type="journal article" date="2019" name="Int. J. Syst. Evol. Microbiol.">
        <title>The Global Catalogue of Microorganisms (GCM) 10K type strain sequencing project: providing services to taxonomists for standard genome sequencing and annotation.</title>
        <authorList>
            <consortium name="The Broad Institute Genomics Platform"/>
            <consortium name="The Broad Institute Genome Sequencing Center for Infectious Disease"/>
            <person name="Wu L."/>
            <person name="Ma J."/>
        </authorList>
    </citation>
    <scope>NUCLEOTIDE SEQUENCE [LARGE SCALE GENOMIC DNA]</scope>
    <source>
        <strain evidence="12">JCM 17137</strain>
    </source>
</reference>
<dbReference type="Gene3D" id="3.40.1440.60">
    <property type="entry name" value="PriA, 3(prime) DNA-binding domain"/>
    <property type="match status" value="1"/>
</dbReference>
<feature type="region of interest" description="Disordered" evidence="9">
    <location>
        <begin position="1"/>
        <end position="56"/>
    </location>
</feature>
<comment type="caution">
    <text evidence="11">The sequence shown here is derived from an EMBL/GenBank/DDBJ whole genome shotgun (WGS) entry which is preliminary data.</text>
</comment>
<dbReference type="PANTHER" id="PTHR30580">
    <property type="entry name" value="PRIMOSOMAL PROTEIN N"/>
    <property type="match status" value="1"/>
</dbReference>
<comment type="subunit">
    <text evidence="8">Component of the replication restart primosome.</text>
</comment>
<dbReference type="EMBL" id="BAABDD010000005">
    <property type="protein sequence ID" value="GAA3736828.1"/>
    <property type="molecule type" value="Genomic_DNA"/>
</dbReference>
<comment type="similarity">
    <text evidence="8">Belongs to the helicase family. PriA subfamily.</text>
</comment>
<evidence type="ECO:0000256" key="4">
    <source>
        <dbReference type="ARBA" id="ARBA00022741"/>
    </source>
</evidence>
<accession>A0ABP7FD36</accession>
<evidence type="ECO:0000256" key="5">
    <source>
        <dbReference type="ARBA" id="ARBA00022833"/>
    </source>
</evidence>
<feature type="compositionally biased region" description="Basic and acidic residues" evidence="9">
    <location>
        <begin position="7"/>
        <end position="25"/>
    </location>
</feature>
<name>A0ABP7FD36_9ACTN</name>
<dbReference type="Pfam" id="PF17764">
    <property type="entry name" value="PriA_3primeBD"/>
    <property type="match status" value="1"/>
</dbReference>
<proteinExistence type="inferred from homology"/>
<feature type="domain" description="Primosomal protein N' 3' DNA-binding" evidence="10">
    <location>
        <begin position="60"/>
        <end position="159"/>
    </location>
</feature>
<dbReference type="Gene3D" id="3.40.50.300">
    <property type="entry name" value="P-loop containing nucleotide triphosphate hydrolases"/>
    <property type="match status" value="1"/>
</dbReference>
<keyword evidence="3 8" id="KW-0479">Metal-binding</keyword>
<dbReference type="Proteomes" id="UP001500908">
    <property type="component" value="Unassembled WGS sequence"/>
</dbReference>
<feature type="binding site" evidence="8">
    <location>
        <position position="455"/>
    </location>
    <ligand>
        <name>Zn(2+)</name>
        <dbReference type="ChEBI" id="CHEBI:29105"/>
        <label>2</label>
    </ligand>
</feature>
<keyword evidence="6 8" id="KW-0067">ATP-binding</keyword>
<dbReference type="HAMAP" id="MF_00983">
    <property type="entry name" value="PriA"/>
    <property type="match status" value="1"/>
</dbReference>
<gene>
    <name evidence="8" type="primary">priA</name>
    <name evidence="11" type="ORF">GCM10022402_16180</name>
</gene>
<feature type="binding site" evidence="8">
    <location>
        <position position="458"/>
    </location>
    <ligand>
        <name>Zn(2+)</name>
        <dbReference type="ChEBI" id="CHEBI:29105"/>
        <label>2</label>
    </ligand>
</feature>
<feature type="binding site" evidence="8">
    <location>
        <position position="440"/>
    </location>
    <ligand>
        <name>Zn(2+)</name>
        <dbReference type="ChEBI" id="CHEBI:29105"/>
        <label>2</label>
    </ligand>
</feature>
<evidence type="ECO:0000256" key="7">
    <source>
        <dbReference type="ARBA" id="ARBA00023125"/>
    </source>
</evidence>
<organism evidence="11 12">
    <name type="scientific">Salinactinospora qingdaonensis</name>
    <dbReference type="NCBI Taxonomy" id="702744"/>
    <lineage>
        <taxon>Bacteria</taxon>
        <taxon>Bacillati</taxon>
        <taxon>Actinomycetota</taxon>
        <taxon>Actinomycetes</taxon>
        <taxon>Streptosporangiales</taxon>
        <taxon>Nocardiopsidaceae</taxon>
        <taxon>Salinactinospora</taxon>
    </lineage>
</organism>
<feature type="binding site" evidence="8">
    <location>
        <position position="467"/>
    </location>
    <ligand>
        <name>Zn(2+)</name>
        <dbReference type="ChEBI" id="CHEBI:29105"/>
        <label>1</label>
    </ligand>
</feature>
<evidence type="ECO:0000256" key="2">
    <source>
        <dbReference type="ARBA" id="ARBA00022705"/>
    </source>
</evidence>
<comment type="cofactor">
    <cofactor evidence="8">
        <name>Zn(2+)</name>
        <dbReference type="ChEBI" id="CHEBI:29105"/>
    </cofactor>
    <text evidence="8">Binds 2 zinc ions per subunit.</text>
</comment>
<feature type="binding site" evidence="8">
    <location>
        <position position="428"/>
    </location>
    <ligand>
        <name>Zn(2+)</name>
        <dbReference type="ChEBI" id="CHEBI:29105"/>
        <label>1</label>
    </ligand>
</feature>
<dbReference type="InterPro" id="IPR027417">
    <property type="entry name" value="P-loop_NTPase"/>
</dbReference>